<name>A0ABX2KS58_9PROT</name>
<dbReference type="EMBL" id="WHOS01000086">
    <property type="protein sequence ID" value="NUB04064.1"/>
    <property type="molecule type" value="Genomic_DNA"/>
</dbReference>
<organism evidence="2 3">
    <name type="scientific">Azospirillum melinis</name>
    <dbReference type="NCBI Taxonomy" id="328839"/>
    <lineage>
        <taxon>Bacteria</taxon>
        <taxon>Pseudomonadati</taxon>
        <taxon>Pseudomonadota</taxon>
        <taxon>Alphaproteobacteria</taxon>
        <taxon>Rhodospirillales</taxon>
        <taxon>Azospirillaceae</taxon>
        <taxon>Azospirillum</taxon>
    </lineage>
</organism>
<gene>
    <name evidence="2" type="ORF">GBZ48_33165</name>
</gene>
<sequence length="162" mass="16434">MADTDDIQERIRRRAHELWESEGRPHGRDSDHWTQAEAEVRGAGALEPTGKVAGSRKKTAGKSTRAAAESLSEVASTPAESAKSEAAKPAKAKPAASKAPASKPKADAAPAEQAASVKAPAKTAAKATPTKSTAAKSTTAKTPAAKAPRSSKKDGGKSATAG</sequence>
<evidence type="ECO:0000313" key="3">
    <source>
        <dbReference type="Proteomes" id="UP000605086"/>
    </source>
</evidence>
<evidence type="ECO:0000313" key="2">
    <source>
        <dbReference type="EMBL" id="NUB04064.1"/>
    </source>
</evidence>
<dbReference type="InterPro" id="IPR021327">
    <property type="entry name" value="DUF2934"/>
</dbReference>
<reference evidence="2 3" key="1">
    <citation type="submission" date="2019-10" db="EMBL/GenBank/DDBJ databases">
        <title>Genome sequence of Azospirillum melinis.</title>
        <authorList>
            <person name="Ambrosini A."/>
            <person name="Sant'Anna F.H."/>
            <person name="Cassan F.D."/>
            <person name="Souza E.M."/>
            <person name="Passaglia L.M.P."/>
        </authorList>
    </citation>
    <scope>NUCLEOTIDE SEQUENCE [LARGE SCALE GENOMIC DNA]</scope>
    <source>
        <strain evidence="2 3">TMCY0552</strain>
    </source>
</reference>
<comment type="caution">
    <text evidence="2">The sequence shown here is derived from an EMBL/GenBank/DDBJ whole genome shotgun (WGS) entry which is preliminary data.</text>
</comment>
<evidence type="ECO:0000256" key="1">
    <source>
        <dbReference type="SAM" id="MobiDB-lite"/>
    </source>
</evidence>
<feature type="compositionally biased region" description="Low complexity" evidence="1">
    <location>
        <begin position="89"/>
        <end position="148"/>
    </location>
</feature>
<dbReference type="Proteomes" id="UP000605086">
    <property type="component" value="Unassembled WGS sequence"/>
</dbReference>
<proteinExistence type="predicted"/>
<dbReference type="Pfam" id="PF11154">
    <property type="entry name" value="DUF2934"/>
    <property type="match status" value="1"/>
</dbReference>
<feature type="compositionally biased region" description="Basic and acidic residues" evidence="1">
    <location>
        <begin position="16"/>
        <end position="40"/>
    </location>
</feature>
<dbReference type="RefSeq" id="WP_174474925.1">
    <property type="nucleotide sequence ID" value="NZ_WHOS01000086.1"/>
</dbReference>
<accession>A0ABX2KS58</accession>
<feature type="region of interest" description="Disordered" evidence="1">
    <location>
        <begin position="1"/>
        <end position="162"/>
    </location>
</feature>
<keyword evidence="3" id="KW-1185">Reference proteome</keyword>
<protein>
    <submittedName>
        <fullName evidence="2">DUF2934 domain-containing protein</fullName>
    </submittedName>
</protein>